<gene>
    <name evidence="9" type="primary">waaA</name>
    <name evidence="9" type="ORF">LMG7974_01078</name>
</gene>
<keyword evidence="9" id="KW-0328">Glycosyltransferase</keyword>
<keyword evidence="7" id="KW-1133">Transmembrane helix</keyword>
<dbReference type="GO" id="GO:0043842">
    <property type="term" value="F:Kdo transferase activity"/>
    <property type="evidence" value="ECO:0007669"/>
    <property type="project" value="UniProtKB-EC"/>
</dbReference>
<keyword evidence="10" id="KW-1185">Reference proteome</keyword>
<dbReference type="Gene3D" id="3.40.50.11720">
    <property type="entry name" value="3-Deoxy-D-manno-octulosonic-acid transferase, N-terminal domain"/>
    <property type="match status" value="1"/>
</dbReference>
<keyword evidence="7" id="KW-1003">Cell membrane</keyword>
<dbReference type="NCBIfam" id="NF004389">
    <property type="entry name" value="PRK05749.1-5"/>
    <property type="match status" value="1"/>
</dbReference>
<keyword evidence="7" id="KW-0448">Lipopolysaccharide biosynthesis</keyword>
<evidence type="ECO:0000256" key="3">
    <source>
        <dbReference type="ARBA" id="ARBA00019077"/>
    </source>
</evidence>
<evidence type="ECO:0000256" key="7">
    <source>
        <dbReference type="RuleBase" id="RU365103"/>
    </source>
</evidence>
<keyword evidence="7" id="KW-0472">Membrane</keyword>
<dbReference type="PANTHER" id="PTHR42755">
    <property type="entry name" value="3-DEOXY-MANNO-OCTULOSONATE CYTIDYLYLTRANSFERASE"/>
    <property type="match status" value="1"/>
</dbReference>
<dbReference type="InterPro" id="IPR039901">
    <property type="entry name" value="Kdotransferase"/>
</dbReference>
<sequence>MVVIYYFLALFLWLFGAIFLLILSLKQKYKISIPARFFLYKNPSFKPARVHFHACSFGEIRALKPLFDEFDDKAISVITKTGFDEAIKICENVRFLPFEIFLPFWLKKSKILVIFEAELWLMLVFMAKFKGAKVILVNARISDRSYKRYLKFSFFYKRIFKYIDTVYVQSEIDKSRLEKLGANNIIVSGNIKSANTPSPTKIYEKPNGRLVVLASTHKGEEKLLLDGLELAESDRLVVAPRHPERFDEVAEILLNFSKINNYEFAKFSKSGNFKTKITLLDTLGELVNLYAISDVVVLGGSFVPGVGGHNPVEIAVFNNALISGEYIHNQKALYALVSNVYFAKFNEISSLLKNDLKKCKVTHKADLKMIINEIGKA</sequence>
<organism evidence="9 10">
    <name type="scientific">Campylobacter majalis</name>
    <dbReference type="NCBI Taxonomy" id="2790656"/>
    <lineage>
        <taxon>Bacteria</taxon>
        <taxon>Pseudomonadati</taxon>
        <taxon>Campylobacterota</taxon>
        <taxon>Epsilonproteobacteria</taxon>
        <taxon>Campylobacterales</taxon>
        <taxon>Campylobacteraceae</taxon>
        <taxon>Campylobacter</taxon>
    </lineage>
</organism>
<dbReference type="InterPro" id="IPR007507">
    <property type="entry name" value="Glycos_transf_N"/>
</dbReference>
<evidence type="ECO:0000256" key="1">
    <source>
        <dbReference type="ARBA" id="ARBA00004713"/>
    </source>
</evidence>
<dbReference type="InterPro" id="IPR038107">
    <property type="entry name" value="Glycos_transf_N_sf"/>
</dbReference>
<evidence type="ECO:0000313" key="10">
    <source>
        <dbReference type="Proteomes" id="UP000789803"/>
    </source>
</evidence>
<keyword evidence="7" id="KW-0812">Transmembrane</keyword>
<dbReference type="RefSeq" id="WP_229932877.1">
    <property type="nucleotide sequence ID" value="NZ_CAJHOF010000008.1"/>
</dbReference>
<dbReference type="Proteomes" id="UP000789803">
    <property type="component" value="Unassembled WGS sequence"/>
</dbReference>
<feature type="transmembrane region" description="Helical" evidence="7">
    <location>
        <begin position="6"/>
        <end position="25"/>
    </location>
</feature>
<dbReference type="SUPFAM" id="SSF53756">
    <property type="entry name" value="UDP-Glycosyltransferase/glycogen phosphorylase"/>
    <property type="match status" value="1"/>
</dbReference>
<dbReference type="EC" id="2.4.99.12" evidence="2 7"/>
<keyword evidence="4 7" id="KW-0808">Transferase</keyword>
<evidence type="ECO:0000256" key="5">
    <source>
        <dbReference type="ARBA" id="ARBA00031445"/>
    </source>
</evidence>
<comment type="similarity">
    <text evidence="7">Belongs to the glycosyltransferase group 1 family.</text>
</comment>
<comment type="subcellular location">
    <subcellularLocation>
        <location evidence="7">Cell membrane</location>
    </subcellularLocation>
</comment>
<comment type="catalytic activity">
    <reaction evidence="6 7">
        <text>lipid IVA (E. coli) + CMP-3-deoxy-beta-D-manno-octulosonate = alpha-Kdo-(2-&gt;6)-lipid IVA (E. coli) + CMP + H(+)</text>
        <dbReference type="Rhea" id="RHEA:28066"/>
        <dbReference type="ChEBI" id="CHEBI:15378"/>
        <dbReference type="ChEBI" id="CHEBI:58603"/>
        <dbReference type="ChEBI" id="CHEBI:60364"/>
        <dbReference type="ChEBI" id="CHEBI:60377"/>
        <dbReference type="ChEBI" id="CHEBI:85987"/>
        <dbReference type="EC" id="2.4.99.12"/>
    </reaction>
</comment>
<dbReference type="Pfam" id="PF04413">
    <property type="entry name" value="Glycos_transf_N"/>
    <property type="match status" value="1"/>
</dbReference>
<proteinExistence type="inferred from homology"/>
<reference evidence="9 10" key="1">
    <citation type="submission" date="2020-11" db="EMBL/GenBank/DDBJ databases">
        <authorList>
            <person name="Peeters C."/>
        </authorList>
    </citation>
    <scope>NUCLEOTIDE SEQUENCE [LARGE SCALE GENOMIC DNA]</scope>
    <source>
        <strain evidence="9 10">LMG 7974</strain>
    </source>
</reference>
<evidence type="ECO:0000313" key="9">
    <source>
        <dbReference type="EMBL" id="CAD7288606.1"/>
    </source>
</evidence>
<evidence type="ECO:0000256" key="6">
    <source>
        <dbReference type="ARBA" id="ARBA00049183"/>
    </source>
</evidence>
<accession>A0ABN7K7V8</accession>
<feature type="domain" description="3-deoxy-D-manno-octulosonic-acid transferase N-terminal" evidence="8">
    <location>
        <begin position="33"/>
        <end position="193"/>
    </location>
</feature>
<evidence type="ECO:0000256" key="2">
    <source>
        <dbReference type="ARBA" id="ARBA00012621"/>
    </source>
</evidence>
<comment type="caution">
    <text evidence="9">The sequence shown here is derived from an EMBL/GenBank/DDBJ whole genome shotgun (WGS) entry which is preliminary data.</text>
</comment>
<dbReference type="Gene3D" id="3.40.50.2000">
    <property type="entry name" value="Glycogen Phosphorylase B"/>
    <property type="match status" value="1"/>
</dbReference>
<name>A0ABN7K7V8_9BACT</name>
<comment type="pathway">
    <text evidence="1 7">Bacterial outer membrane biogenesis; LPS core biosynthesis.</text>
</comment>
<protein>
    <recommendedName>
        <fullName evidence="3 7">3-deoxy-D-manno-octulosonic acid transferase</fullName>
        <shortName evidence="7">Kdo transferase</shortName>
        <ecNumber evidence="2 7">2.4.99.12</ecNumber>
    </recommendedName>
    <alternativeName>
        <fullName evidence="5 7">Lipid IV(A) 3-deoxy-D-manno-octulosonic acid transferase</fullName>
    </alternativeName>
</protein>
<dbReference type="EMBL" id="CAJHOF010000008">
    <property type="protein sequence ID" value="CAD7288606.1"/>
    <property type="molecule type" value="Genomic_DNA"/>
</dbReference>
<dbReference type="PANTHER" id="PTHR42755:SF1">
    <property type="entry name" value="3-DEOXY-D-MANNO-OCTULOSONIC ACID TRANSFERASE, MITOCHONDRIAL-RELATED"/>
    <property type="match status" value="1"/>
</dbReference>
<evidence type="ECO:0000256" key="4">
    <source>
        <dbReference type="ARBA" id="ARBA00022679"/>
    </source>
</evidence>
<comment type="function">
    <text evidence="7">Involved in lipopolysaccharide (LPS) biosynthesis. Catalyzes the transfer of 3-deoxy-D-manno-octulosonate (Kdo) residue(s) from CMP-Kdo to lipid IV(A), the tetraacyldisaccharide-1,4'-bisphosphate precursor of lipid A.</text>
</comment>
<evidence type="ECO:0000259" key="8">
    <source>
        <dbReference type="Pfam" id="PF04413"/>
    </source>
</evidence>